<dbReference type="Pfam" id="PF09648">
    <property type="entry name" value="YycI"/>
    <property type="match status" value="1"/>
</dbReference>
<sequence length="308" mass="35185">MDFKKIARIFILTFGLLNIYLIVSIFGRQDIQYTSSEPTTNDNIANMEELDIKLPDLEGIDIQEEEIFPLQINAHHLLADEFKKNDKLTGSLNKDETVYYESFPSNPIKLEGNPIEGFTDEDYDLLKEFISSDRVMFGSEYHFAGYDEEGKRFIFNQLVDDIPIADGTSEISLYVNETGEVYSYEQTYAGPAIRQGNTLELIEPIRAIEILFLNNEISQGSIVHKPVLTYRRALHLEDLSMYSPVWLVEVERSSERNLFRVDAVNGTIIKQPSVSSDSSDSSDEQENTDEEKTETDGQNTEEEMPSEE</sequence>
<keyword evidence="2" id="KW-0472">Membrane</keyword>
<evidence type="ECO:0000313" key="5">
    <source>
        <dbReference type="Proteomes" id="UP000824106"/>
    </source>
</evidence>
<dbReference type="Proteomes" id="UP000824106">
    <property type="component" value="Unassembled WGS sequence"/>
</dbReference>
<evidence type="ECO:0000259" key="3">
    <source>
        <dbReference type="Pfam" id="PF09648"/>
    </source>
</evidence>
<proteinExistence type="predicted"/>
<protein>
    <submittedName>
        <fullName evidence="4">Two-component system regulatory protein YycI</fullName>
    </submittedName>
</protein>
<feature type="compositionally biased region" description="Acidic residues" evidence="1">
    <location>
        <begin position="280"/>
        <end position="308"/>
    </location>
</feature>
<gene>
    <name evidence="4" type="ORF">H9808_05755</name>
</gene>
<organism evidence="4 5">
    <name type="scientific">Candidatus Atopostipes pullistercoris</name>
    <dbReference type="NCBI Taxonomy" id="2838467"/>
    <lineage>
        <taxon>Bacteria</taxon>
        <taxon>Bacillati</taxon>
        <taxon>Bacillota</taxon>
        <taxon>Bacilli</taxon>
        <taxon>Lactobacillales</taxon>
        <taxon>Carnobacteriaceae</taxon>
        <taxon>Atopostipes</taxon>
    </lineage>
</organism>
<evidence type="ECO:0000256" key="1">
    <source>
        <dbReference type="SAM" id="MobiDB-lite"/>
    </source>
</evidence>
<accession>A0A9D2JXG7</accession>
<reference evidence="4" key="1">
    <citation type="journal article" date="2021" name="PeerJ">
        <title>Extensive microbial diversity within the chicken gut microbiome revealed by metagenomics and culture.</title>
        <authorList>
            <person name="Gilroy R."/>
            <person name="Ravi A."/>
            <person name="Getino M."/>
            <person name="Pursley I."/>
            <person name="Horton D.L."/>
            <person name="Alikhan N.F."/>
            <person name="Baker D."/>
            <person name="Gharbi K."/>
            <person name="Hall N."/>
            <person name="Watson M."/>
            <person name="Adriaenssens E.M."/>
            <person name="Foster-Nyarko E."/>
            <person name="Jarju S."/>
            <person name="Secka A."/>
            <person name="Antonio M."/>
            <person name="Oren A."/>
            <person name="Chaudhuri R.R."/>
            <person name="La Ragione R."/>
            <person name="Hildebrand F."/>
            <person name="Pallen M.J."/>
        </authorList>
    </citation>
    <scope>NUCLEOTIDE SEQUENCE</scope>
    <source>
        <strain evidence="4">CHK169-4300</strain>
    </source>
</reference>
<comment type="caution">
    <text evidence="4">The sequence shown here is derived from an EMBL/GenBank/DDBJ whole genome shotgun (WGS) entry which is preliminary data.</text>
</comment>
<feature type="region of interest" description="Disordered" evidence="1">
    <location>
        <begin position="270"/>
        <end position="308"/>
    </location>
</feature>
<dbReference type="AlphaFoldDB" id="A0A9D2JXG7"/>
<keyword evidence="2" id="KW-1133">Transmembrane helix</keyword>
<reference evidence="4" key="2">
    <citation type="submission" date="2021-04" db="EMBL/GenBank/DDBJ databases">
        <authorList>
            <person name="Gilroy R."/>
        </authorList>
    </citation>
    <scope>NUCLEOTIDE SEQUENCE</scope>
    <source>
        <strain evidence="4">CHK169-4300</strain>
    </source>
</reference>
<dbReference type="EMBL" id="DXAZ01000086">
    <property type="protein sequence ID" value="HIZ71255.1"/>
    <property type="molecule type" value="Genomic_DNA"/>
</dbReference>
<dbReference type="Gene3D" id="2.40.128.690">
    <property type="entry name" value="YycH protein, domain 3-like"/>
    <property type="match status" value="1"/>
</dbReference>
<name>A0A9D2JXG7_9LACT</name>
<keyword evidence="2" id="KW-0812">Transmembrane</keyword>
<evidence type="ECO:0000256" key="2">
    <source>
        <dbReference type="SAM" id="Phobius"/>
    </source>
</evidence>
<feature type="domain" description="Regulatory protein YycH-like" evidence="3">
    <location>
        <begin position="83"/>
        <end position="264"/>
    </location>
</feature>
<evidence type="ECO:0000313" key="4">
    <source>
        <dbReference type="EMBL" id="HIZ71255.1"/>
    </source>
</evidence>
<feature type="transmembrane region" description="Helical" evidence="2">
    <location>
        <begin position="6"/>
        <end position="26"/>
    </location>
</feature>
<dbReference type="InterPro" id="IPR018604">
    <property type="entry name" value="YycI-like"/>
</dbReference>
<dbReference type="GO" id="GO:0016020">
    <property type="term" value="C:membrane"/>
    <property type="evidence" value="ECO:0007669"/>
    <property type="project" value="InterPro"/>
</dbReference>